<sequence length="121" mass="12302">MTTFFRCTFALILSLVLTATAQSMALARGQTMVAGQMVICTGTGVATVQIDADGNPVEPTHICPDCALTLLIFAGAAPAEPQPSGVYRAVVFGVEASQGRDAQTVGAKARAPPVGAGIRPA</sequence>
<name>A0A4R3JBB9_9RHOB</name>
<evidence type="ECO:0000313" key="2">
    <source>
        <dbReference type="EMBL" id="TCS61980.1"/>
    </source>
</evidence>
<feature type="signal peptide" evidence="1">
    <location>
        <begin position="1"/>
        <end position="21"/>
    </location>
</feature>
<dbReference type="Proteomes" id="UP000295696">
    <property type="component" value="Unassembled WGS sequence"/>
</dbReference>
<accession>A0A4R3JBB9</accession>
<evidence type="ECO:0000313" key="3">
    <source>
        <dbReference type="Proteomes" id="UP000295696"/>
    </source>
</evidence>
<dbReference type="RefSeq" id="WP_132246164.1">
    <property type="nucleotide sequence ID" value="NZ_SLZU01000010.1"/>
</dbReference>
<gene>
    <name evidence="2" type="ORF">EDD52_110155</name>
</gene>
<protein>
    <recommendedName>
        <fullName evidence="4">DUF2946 family protein</fullName>
    </recommendedName>
</protein>
<keyword evidence="1" id="KW-0732">Signal</keyword>
<comment type="caution">
    <text evidence="2">The sequence shown here is derived from an EMBL/GenBank/DDBJ whole genome shotgun (WGS) entry which is preliminary data.</text>
</comment>
<dbReference type="OrthoDB" id="7863585at2"/>
<keyword evidence="3" id="KW-1185">Reference proteome</keyword>
<organism evidence="2 3">
    <name type="scientific">Primorskyibacter sedentarius</name>
    <dbReference type="NCBI Taxonomy" id="745311"/>
    <lineage>
        <taxon>Bacteria</taxon>
        <taxon>Pseudomonadati</taxon>
        <taxon>Pseudomonadota</taxon>
        <taxon>Alphaproteobacteria</taxon>
        <taxon>Rhodobacterales</taxon>
        <taxon>Roseobacteraceae</taxon>
        <taxon>Primorskyibacter</taxon>
    </lineage>
</organism>
<feature type="chain" id="PRO_5020719268" description="DUF2946 family protein" evidence="1">
    <location>
        <begin position="22"/>
        <end position="121"/>
    </location>
</feature>
<proteinExistence type="predicted"/>
<evidence type="ECO:0008006" key="4">
    <source>
        <dbReference type="Google" id="ProtNLM"/>
    </source>
</evidence>
<reference evidence="2 3" key="1">
    <citation type="submission" date="2019-03" db="EMBL/GenBank/DDBJ databases">
        <title>Genomic Encyclopedia of Type Strains, Phase IV (KMG-IV): sequencing the most valuable type-strain genomes for metagenomic binning, comparative biology and taxonomic classification.</title>
        <authorList>
            <person name="Goeker M."/>
        </authorList>
    </citation>
    <scope>NUCLEOTIDE SEQUENCE [LARGE SCALE GENOMIC DNA]</scope>
    <source>
        <strain evidence="2 3">DSM 104836</strain>
    </source>
</reference>
<evidence type="ECO:0000256" key="1">
    <source>
        <dbReference type="SAM" id="SignalP"/>
    </source>
</evidence>
<dbReference type="AlphaFoldDB" id="A0A4R3JBB9"/>
<dbReference type="EMBL" id="SLZU01000010">
    <property type="protein sequence ID" value="TCS61980.1"/>
    <property type="molecule type" value="Genomic_DNA"/>
</dbReference>